<dbReference type="GO" id="GO:0005524">
    <property type="term" value="F:ATP binding"/>
    <property type="evidence" value="ECO:0007669"/>
    <property type="project" value="UniProtKB-UniRule"/>
</dbReference>
<comment type="similarity">
    <text evidence="3">Belongs to the protein kinase superfamily. STE Ser/Thr protein kinase family. STE20 subfamily.</text>
</comment>
<dbReference type="CDD" id="cd06609">
    <property type="entry name" value="STKc_MST3_like"/>
    <property type="match status" value="1"/>
</dbReference>
<evidence type="ECO:0000313" key="20">
    <source>
        <dbReference type="Proteomes" id="UP000242877"/>
    </source>
</evidence>
<evidence type="ECO:0000256" key="3">
    <source>
        <dbReference type="ARBA" id="ARBA00008874"/>
    </source>
</evidence>
<dbReference type="SMART" id="SM00220">
    <property type="entry name" value="S_TKc"/>
    <property type="match status" value="1"/>
</dbReference>
<dbReference type="InterPro" id="IPR011009">
    <property type="entry name" value="Kinase-like_dom_sf"/>
</dbReference>
<gene>
    <name evidence="19" type="ORF">AAP_05260</name>
</gene>
<evidence type="ECO:0000256" key="6">
    <source>
        <dbReference type="ARBA" id="ARBA00022527"/>
    </source>
</evidence>
<organism evidence="19 20">
    <name type="scientific">Ascosphaera apis ARSEF 7405</name>
    <dbReference type="NCBI Taxonomy" id="392613"/>
    <lineage>
        <taxon>Eukaryota</taxon>
        <taxon>Fungi</taxon>
        <taxon>Dikarya</taxon>
        <taxon>Ascomycota</taxon>
        <taxon>Pezizomycotina</taxon>
        <taxon>Eurotiomycetes</taxon>
        <taxon>Eurotiomycetidae</taxon>
        <taxon>Onygenales</taxon>
        <taxon>Ascosphaeraceae</taxon>
        <taxon>Ascosphaera</taxon>
    </lineage>
</organism>
<evidence type="ECO:0000256" key="5">
    <source>
        <dbReference type="ARBA" id="ARBA00022490"/>
    </source>
</evidence>
<comment type="catalytic activity">
    <reaction evidence="15">
        <text>L-seryl-[protein] + ATP = O-phospho-L-seryl-[protein] + ADP + H(+)</text>
        <dbReference type="Rhea" id="RHEA:17989"/>
        <dbReference type="Rhea" id="RHEA-COMP:9863"/>
        <dbReference type="Rhea" id="RHEA-COMP:11604"/>
        <dbReference type="ChEBI" id="CHEBI:15378"/>
        <dbReference type="ChEBI" id="CHEBI:29999"/>
        <dbReference type="ChEBI" id="CHEBI:30616"/>
        <dbReference type="ChEBI" id="CHEBI:83421"/>
        <dbReference type="ChEBI" id="CHEBI:456216"/>
        <dbReference type="EC" id="2.7.11.1"/>
    </reaction>
</comment>
<evidence type="ECO:0000256" key="9">
    <source>
        <dbReference type="ARBA" id="ARBA00022723"/>
    </source>
</evidence>
<keyword evidence="10 16" id="KW-0547">Nucleotide-binding</keyword>
<feature type="domain" description="Protein kinase" evidence="18">
    <location>
        <begin position="19"/>
        <end position="270"/>
    </location>
</feature>
<dbReference type="VEuPathDB" id="FungiDB:AAP_05260"/>
<evidence type="ECO:0000256" key="1">
    <source>
        <dbReference type="ARBA" id="ARBA00001946"/>
    </source>
</evidence>
<comment type="cofactor">
    <cofactor evidence="1">
        <name>Mg(2+)</name>
        <dbReference type="ChEBI" id="CHEBI:18420"/>
    </cofactor>
</comment>
<feature type="compositionally biased region" description="Polar residues" evidence="17">
    <location>
        <begin position="374"/>
        <end position="383"/>
    </location>
</feature>
<keyword evidence="13" id="KW-0460">Magnesium</keyword>
<evidence type="ECO:0000256" key="11">
    <source>
        <dbReference type="ARBA" id="ARBA00022777"/>
    </source>
</evidence>
<dbReference type="InterPro" id="IPR017441">
    <property type="entry name" value="Protein_kinase_ATP_BS"/>
</dbReference>
<dbReference type="FunFam" id="1.10.510.10:FF:000411">
    <property type="entry name" value="Probable Ste20-like kinase Don3"/>
    <property type="match status" value="1"/>
</dbReference>
<evidence type="ECO:0000256" key="15">
    <source>
        <dbReference type="ARBA" id="ARBA00048679"/>
    </source>
</evidence>
<evidence type="ECO:0000259" key="18">
    <source>
        <dbReference type="PROSITE" id="PS50011"/>
    </source>
</evidence>
<keyword evidence="5" id="KW-0963">Cytoplasm</keyword>
<evidence type="ECO:0000256" key="16">
    <source>
        <dbReference type="PROSITE-ProRule" id="PRU10141"/>
    </source>
</evidence>
<evidence type="ECO:0000256" key="14">
    <source>
        <dbReference type="ARBA" id="ARBA00047899"/>
    </source>
</evidence>
<keyword evidence="6" id="KW-0723">Serine/threonine-protein kinase</keyword>
<sequence length="630" mass="70942">MPRTRTTSKSTHADLANRYQVLEELGCGSFGTVWKAVEKASGEVVAIKQIDLESSDDDIQEIQQEIAVLSSCASPYVTQYRGSFLRGHKLWIVMEYLGGGSCLDLLKPGLFNEAHIAIICRELLAGLDYLHAEGKIHRDIKAANVLLSESGKVKLADFGVAAQLLNIKSHRNTFVGTPFWMAPEVIEQSGYDFKADIWSLGITAIEMAQGEPPRTQTHPMKALFLIPKEPAPRLEGSQYSNAFKDFVAQCLTKDPELRPSARELLRHRFIRSAGRTEALQELIERRRSWDVATAKASSKKYYAETIDSFHQDTDDESWVFDTVRPTNKSQEDLPQSFIRMPHSSIQAETIRIRRESPRNSTADLTMIFGEMDINGTTRTSHPSPTVRHNKAPYHTPPPEKMLGHLEINRRPQSLSPPIIDRPPSPPSSRRRSPNKHELVYEKPAARNENMMAYPPSPVLSDRHIQARLTPPPSHNGRESSLGRRVYSKGVEVACKDEMAVNPDAEKRAAVSQVSEALSNLEKVDPAALYRIVKNMYGNLQEDPKLSVAFPKAQNLPPSPAPSPQPSQQRPRSHHRRRQSSKDKDDVPKRKKSVLQNLPGQYEPGMEHAKQLTDVLYERWTMGLRSRWTAL</sequence>
<keyword evidence="9" id="KW-0479">Metal-binding</keyword>
<feature type="compositionally biased region" description="Basic and acidic residues" evidence="17">
    <location>
        <begin position="434"/>
        <end position="445"/>
    </location>
</feature>
<protein>
    <recommendedName>
        <fullName evidence="4">non-specific serine/threonine protein kinase</fullName>
        <ecNumber evidence="4">2.7.11.1</ecNumber>
    </recommendedName>
</protein>
<keyword evidence="8" id="KW-0808">Transferase</keyword>
<dbReference type="InterPro" id="IPR000719">
    <property type="entry name" value="Prot_kinase_dom"/>
</dbReference>
<dbReference type="OrthoDB" id="248923at2759"/>
<keyword evidence="7" id="KW-0597">Phosphoprotein</keyword>
<evidence type="ECO:0000256" key="4">
    <source>
        <dbReference type="ARBA" id="ARBA00012513"/>
    </source>
</evidence>
<keyword evidence="20" id="KW-1185">Reference proteome</keyword>
<name>A0A167VTN2_9EURO</name>
<evidence type="ECO:0000256" key="8">
    <source>
        <dbReference type="ARBA" id="ARBA00022679"/>
    </source>
</evidence>
<feature type="binding site" evidence="16">
    <location>
        <position position="48"/>
    </location>
    <ligand>
        <name>ATP</name>
        <dbReference type="ChEBI" id="CHEBI:30616"/>
    </ligand>
</feature>
<reference evidence="19 20" key="1">
    <citation type="journal article" date="2016" name="Genome Biol. Evol.">
        <title>Divergent and convergent evolution of fungal pathogenicity.</title>
        <authorList>
            <person name="Shang Y."/>
            <person name="Xiao G."/>
            <person name="Zheng P."/>
            <person name="Cen K."/>
            <person name="Zhan S."/>
            <person name="Wang C."/>
        </authorList>
    </citation>
    <scope>NUCLEOTIDE SEQUENCE [LARGE SCALE GENOMIC DNA]</scope>
    <source>
        <strain evidence="19 20">ARSEF 7405</strain>
    </source>
</reference>
<comment type="caution">
    <text evidence="19">The sequence shown here is derived from an EMBL/GenBank/DDBJ whole genome shotgun (WGS) entry which is preliminary data.</text>
</comment>
<dbReference type="GO" id="GO:0046872">
    <property type="term" value="F:metal ion binding"/>
    <property type="evidence" value="ECO:0007669"/>
    <property type="project" value="UniProtKB-KW"/>
</dbReference>
<evidence type="ECO:0000313" key="19">
    <source>
        <dbReference type="EMBL" id="KZZ87994.1"/>
    </source>
</evidence>
<evidence type="ECO:0000256" key="12">
    <source>
        <dbReference type="ARBA" id="ARBA00022840"/>
    </source>
</evidence>
<comment type="catalytic activity">
    <reaction evidence="14">
        <text>L-threonyl-[protein] + ATP = O-phospho-L-threonyl-[protein] + ADP + H(+)</text>
        <dbReference type="Rhea" id="RHEA:46608"/>
        <dbReference type="Rhea" id="RHEA-COMP:11060"/>
        <dbReference type="Rhea" id="RHEA-COMP:11605"/>
        <dbReference type="ChEBI" id="CHEBI:15378"/>
        <dbReference type="ChEBI" id="CHEBI:30013"/>
        <dbReference type="ChEBI" id="CHEBI:30616"/>
        <dbReference type="ChEBI" id="CHEBI:61977"/>
        <dbReference type="ChEBI" id="CHEBI:456216"/>
        <dbReference type="EC" id="2.7.11.1"/>
    </reaction>
</comment>
<evidence type="ECO:0000256" key="7">
    <source>
        <dbReference type="ARBA" id="ARBA00022553"/>
    </source>
</evidence>
<keyword evidence="11 19" id="KW-0418">Kinase</keyword>
<dbReference type="EMBL" id="AZGZ01000029">
    <property type="protein sequence ID" value="KZZ87994.1"/>
    <property type="molecule type" value="Genomic_DNA"/>
</dbReference>
<evidence type="ECO:0000256" key="10">
    <source>
        <dbReference type="ARBA" id="ARBA00022741"/>
    </source>
</evidence>
<evidence type="ECO:0000256" key="13">
    <source>
        <dbReference type="ARBA" id="ARBA00022842"/>
    </source>
</evidence>
<evidence type="ECO:0000256" key="17">
    <source>
        <dbReference type="SAM" id="MobiDB-lite"/>
    </source>
</evidence>
<dbReference type="SUPFAM" id="SSF56112">
    <property type="entry name" value="Protein kinase-like (PK-like)"/>
    <property type="match status" value="1"/>
</dbReference>
<dbReference type="EC" id="2.7.11.1" evidence="4"/>
<dbReference type="InterPro" id="IPR050629">
    <property type="entry name" value="STE20/SPS1-PAK"/>
</dbReference>
<dbReference type="Pfam" id="PF00069">
    <property type="entry name" value="Pkinase"/>
    <property type="match status" value="1"/>
</dbReference>
<dbReference type="PANTHER" id="PTHR48012">
    <property type="entry name" value="STERILE20-LIKE KINASE, ISOFORM B-RELATED"/>
    <property type="match status" value="1"/>
</dbReference>
<dbReference type="Gene3D" id="1.10.510.10">
    <property type="entry name" value="Transferase(Phosphotransferase) domain 1"/>
    <property type="match status" value="1"/>
</dbReference>
<dbReference type="GO" id="GO:0005737">
    <property type="term" value="C:cytoplasm"/>
    <property type="evidence" value="ECO:0007669"/>
    <property type="project" value="UniProtKB-SubCell"/>
</dbReference>
<proteinExistence type="inferred from homology"/>
<evidence type="ECO:0000256" key="2">
    <source>
        <dbReference type="ARBA" id="ARBA00004496"/>
    </source>
</evidence>
<dbReference type="PROSITE" id="PS00107">
    <property type="entry name" value="PROTEIN_KINASE_ATP"/>
    <property type="match status" value="1"/>
</dbReference>
<accession>A0A167VTN2</accession>
<dbReference type="GO" id="GO:0004674">
    <property type="term" value="F:protein serine/threonine kinase activity"/>
    <property type="evidence" value="ECO:0007669"/>
    <property type="project" value="UniProtKB-KW"/>
</dbReference>
<dbReference type="PROSITE" id="PS50011">
    <property type="entry name" value="PROTEIN_KINASE_DOM"/>
    <property type="match status" value="1"/>
</dbReference>
<dbReference type="PANTHER" id="PTHR48012:SF27">
    <property type="entry name" value="SERINE_THREONINE-PROTEIN KINASE SID1"/>
    <property type="match status" value="1"/>
</dbReference>
<keyword evidence="12 16" id="KW-0067">ATP-binding</keyword>
<dbReference type="Proteomes" id="UP000242877">
    <property type="component" value="Unassembled WGS sequence"/>
</dbReference>
<feature type="region of interest" description="Disordered" evidence="17">
    <location>
        <begin position="372"/>
        <end position="457"/>
    </location>
</feature>
<feature type="region of interest" description="Disordered" evidence="17">
    <location>
        <begin position="549"/>
        <end position="605"/>
    </location>
</feature>
<comment type="subcellular location">
    <subcellularLocation>
        <location evidence="2">Cytoplasm</location>
    </subcellularLocation>
</comment>
<dbReference type="AlphaFoldDB" id="A0A167VTN2"/>